<proteinExistence type="inferred from homology"/>
<dbReference type="Gene3D" id="3.20.20.70">
    <property type="entry name" value="Aldolase class I"/>
    <property type="match status" value="1"/>
</dbReference>
<evidence type="ECO:0000256" key="7">
    <source>
        <dbReference type="ARBA" id="ARBA00023002"/>
    </source>
</evidence>
<evidence type="ECO:0000256" key="3">
    <source>
        <dbReference type="ARBA" id="ARBA00011048"/>
    </source>
</evidence>
<dbReference type="InterPro" id="IPR013785">
    <property type="entry name" value="Aldolase_TIM"/>
</dbReference>
<protein>
    <submittedName>
        <fullName evidence="12">FAD-dependent oxidoreductase</fullName>
    </submittedName>
</protein>
<evidence type="ECO:0000256" key="6">
    <source>
        <dbReference type="ARBA" id="ARBA00022723"/>
    </source>
</evidence>
<comment type="caution">
    <text evidence="12">The sequence shown here is derived from an EMBL/GenBank/DDBJ whole genome shotgun (WGS) entry which is preliminary data.</text>
</comment>
<dbReference type="SUPFAM" id="SSF51395">
    <property type="entry name" value="FMN-linked oxidoreductases"/>
    <property type="match status" value="1"/>
</dbReference>
<accession>A0ABV7DSY6</accession>
<evidence type="ECO:0000259" key="11">
    <source>
        <dbReference type="Pfam" id="PF07992"/>
    </source>
</evidence>
<comment type="cofactor">
    <cofactor evidence="1">
        <name>FMN</name>
        <dbReference type="ChEBI" id="CHEBI:58210"/>
    </cofactor>
</comment>
<sequence>MNDAQPVRDPLLQPLRLGHLTVKNRIVSTPHAPAYAEDGKPKLRYQLYHEEKAKGGIGLTMFGGSSFVAPDTPSVFGQIDVSNDEIIPWFQEFADRIHRHDCGLICQISHLGRRTTWNSGNWLPVVAPSPVREPAHRAFPRAMDRHDIRRIIAAYAAAARRCRKGGLDGTEILAHGHLPDQFLSPATNLRDDEYGGSLENRLRFTMEMLQEVRAAVGDDYILGIRFGASEDMKGGYGLSEGIEAAQMVAESGLVDYMTVNFGHIETHYALAQHIPGMWSPLAPWLSRVAEFRRHVKLPLIHACRIADIATARHAVSEGILDLVGMTRAHIADPHIVRKIAEGREQEIRPCVGASYCLDRVSQGADALCLHNAATGREASVPHVIRKADGLPKRVVVVGGGPAGLEAARVSAERGHDVTLFEAGTQLGGQIRIAALAAWRKDLIGIVDWYAAQLERLGVTIRWNVMAGRDEVEAERPDVVIVATGGLPDTDFVPGGELATSVWDALAGAQLTGDILVYDDNGQPAAPSCADHLAGHADARVEYVTADRAAAIDMGTQNFSIFLRNFYRKGVTITPDSRLAGIERVGNKLRATFSNEYGGPDIERIVDHVVVEHGTVPADDIYHDCRALSSNDGVTDVDALLAGRPQSLQLNPEGSFRLFRVGDAVTSRNIHAAIYDSLRLCKDL</sequence>
<keyword evidence="7" id="KW-0560">Oxidoreductase</keyword>
<dbReference type="PANTHER" id="PTHR42917:SF2">
    <property type="entry name" value="2,4-DIENOYL-COA REDUCTASE [(2E)-ENOYL-COA-PRODUCING]"/>
    <property type="match status" value="1"/>
</dbReference>
<keyword evidence="6" id="KW-0479">Metal-binding</keyword>
<dbReference type="EMBL" id="JBHRSM010000009">
    <property type="protein sequence ID" value="MFC3085329.1"/>
    <property type="molecule type" value="Genomic_DNA"/>
</dbReference>
<dbReference type="PRINTS" id="PR00368">
    <property type="entry name" value="FADPNR"/>
</dbReference>
<dbReference type="PANTHER" id="PTHR42917">
    <property type="entry name" value="2,4-DIENOYL-COA REDUCTASE"/>
    <property type="match status" value="1"/>
</dbReference>
<organism evidence="12 13">
    <name type="scientific">Tabrizicola soli</name>
    <dbReference type="NCBI Taxonomy" id="2185115"/>
    <lineage>
        <taxon>Bacteria</taxon>
        <taxon>Pseudomonadati</taxon>
        <taxon>Pseudomonadota</taxon>
        <taxon>Alphaproteobacteria</taxon>
        <taxon>Rhodobacterales</taxon>
        <taxon>Paracoccaceae</taxon>
        <taxon>Tabrizicola</taxon>
    </lineage>
</organism>
<keyword evidence="8" id="KW-0408">Iron</keyword>
<evidence type="ECO:0000313" key="12">
    <source>
        <dbReference type="EMBL" id="MFC3085329.1"/>
    </source>
</evidence>
<evidence type="ECO:0000259" key="10">
    <source>
        <dbReference type="Pfam" id="PF00724"/>
    </source>
</evidence>
<name>A0ABV7DSY6_9RHOB</name>
<evidence type="ECO:0000256" key="1">
    <source>
        <dbReference type="ARBA" id="ARBA00001917"/>
    </source>
</evidence>
<dbReference type="Pfam" id="PF00724">
    <property type="entry name" value="Oxidored_FMN"/>
    <property type="match status" value="1"/>
</dbReference>
<dbReference type="Gene3D" id="3.50.50.60">
    <property type="entry name" value="FAD/NAD(P)-binding domain"/>
    <property type="match status" value="1"/>
</dbReference>
<comment type="cofactor">
    <cofactor evidence="2">
        <name>[4Fe-4S] cluster</name>
        <dbReference type="ChEBI" id="CHEBI:49883"/>
    </cofactor>
</comment>
<dbReference type="CDD" id="cd04734">
    <property type="entry name" value="OYE_like_3_FMN"/>
    <property type="match status" value="1"/>
</dbReference>
<dbReference type="InterPro" id="IPR001155">
    <property type="entry name" value="OxRdtase_FMN_N"/>
</dbReference>
<evidence type="ECO:0000256" key="4">
    <source>
        <dbReference type="ARBA" id="ARBA00022630"/>
    </source>
</evidence>
<dbReference type="Proteomes" id="UP001595445">
    <property type="component" value="Unassembled WGS sequence"/>
</dbReference>
<dbReference type="RefSeq" id="WP_197647304.1">
    <property type="nucleotide sequence ID" value="NZ_JAEACP010000026.1"/>
</dbReference>
<evidence type="ECO:0000256" key="5">
    <source>
        <dbReference type="ARBA" id="ARBA00022643"/>
    </source>
</evidence>
<evidence type="ECO:0000256" key="9">
    <source>
        <dbReference type="ARBA" id="ARBA00023014"/>
    </source>
</evidence>
<evidence type="ECO:0000313" key="13">
    <source>
        <dbReference type="Proteomes" id="UP001595445"/>
    </source>
</evidence>
<reference evidence="13" key="1">
    <citation type="journal article" date="2019" name="Int. J. Syst. Evol. Microbiol.">
        <title>The Global Catalogue of Microorganisms (GCM) 10K type strain sequencing project: providing services to taxonomists for standard genome sequencing and annotation.</title>
        <authorList>
            <consortium name="The Broad Institute Genomics Platform"/>
            <consortium name="The Broad Institute Genome Sequencing Center for Infectious Disease"/>
            <person name="Wu L."/>
            <person name="Ma J."/>
        </authorList>
    </citation>
    <scope>NUCLEOTIDE SEQUENCE [LARGE SCALE GENOMIC DNA]</scope>
    <source>
        <strain evidence="13">KCTC 62102</strain>
    </source>
</reference>
<feature type="domain" description="NADH:flavin oxidoreductase/NADH oxidase N-terminal" evidence="10">
    <location>
        <begin position="11"/>
        <end position="346"/>
    </location>
</feature>
<keyword evidence="4" id="KW-0285">Flavoprotein</keyword>
<dbReference type="InterPro" id="IPR051793">
    <property type="entry name" value="NADH:flavin_oxidoreductase"/>
</dbReference>
<dbReference type="SUPFAM" id="SSF51971">
    <property type="entry name" value="Nucleotide-binding domain"/>
    <property type="match status" value="1"/>
</dbReference>
<dbReference type="PRINTS" id="PR00411">
    <property type="entry name" value="PNDRDTASEI"/>
</dbReference>
<comment type="similarity">
    <text evidence="3">In the N-terminal section; belongs to the NADH:flavin oxidoreductase/NADH oxidase family.</text>
</comment>
<keyword evidence="9" id="KW-0411">Iron-sulfur</keyword>
<feature type="domain" description="FAD/NAD(P)-binding" evidence="11">
    <location>
        <begin position="392"/>
        <end position="484"/>
    </location>
</feature>
<dbReference type="Pfam" id="PF07992">
    <property type="entry name" value="Pyr_redox_2"/>
    <property type="match status" value="1"/>
</dbReference>
<keyword evidence="5" id="KW-0288">FMN</keyword>
<dbReference type="SUPFAM" id="SSF51905">
    <property type="entry name" value="FAD/NAD(P)-binding domain"/>
    <property type="match status" value="1"/>
</dbReference>
<dbReference type="InterPro" id="IPR036188">
    <property type="entry name" value="FAD/NAD-bd_sf"/>
</dbReference>
<gene>
    <name evidence="12" type="ORF">ACFOD6_04615</name>
</gene>
<dbReference type="InterPro" id="IPR023753">
    <property type="entry name" value="FAD/NAD-binding_dom"/>
</dbReference>
<dbReference type="Gene3D" id="3.40.50.720">
    <property type="entry name" value="NAD(P)-binding Rossmann-like Domain"/>
    <property type="match status" value="1"/>
</dbReference>
<evidence type="ECO:0000256" key="2">
    <source>
        <dbReference type="ARBA" id="ARBA00001966"/>
    </source>
</evidence>
<evidence type="ECO:0000256" key="8">
    <source>
        <dbReference type="ARBA" id="ARBA00023004"/>
    </source>
</evidence>
<keyword evidence="13" id="KW-1185">Reference proteome</keyword>